<dbReference type="SUPFAM" id="SSF53613">
    <property type="entry name" value="Ribokinase-like"/>
    <property type="match status" value="1"/>
</dbReference>
<evidence type="ECO:0000313" key="6">
    <source>
        <dbReference type="Proteomes" id="UP001187471"/>
    </source>
</evidence>
<dbReference type="InterPro" id="IPR050306">
    <property type="entry name" value="PfkB_Carbo_kinase"/>
</dbReference>
<keyword evidence="6" id="KW-1185">Reference proteome</keyword>
<dbReference type="EMBL" id="JAVXUO010001977">
    <property type="protein sequence ID" value="KAK2977559.1"/>
    <property type="molecule type" value="Genomic_DNA"/>
</dbReference>
<organism evidence="5 6">
    <name type="scientific">Escallonia rubra</name>
    <dbReference type="NCBI Taxonomy" id="112253"/>
    <lineage>
        <taxon>Eukaryota</taxon>
        <taxon>Viridiplantae</taxon>
        <taxon>Streptophyta</taxon>
        <taxon>Embryophyta</taxon>
        <taxon>Tracheophyta</taxon>
        <taxon>Spermatophyta</taxon>
        <taxon>Magnoliopsida</taxon>
        <taxon>eudicotyledons</taxon>
        <taxon>Gunneridae</taxon>
        <taxon>Pentapetalae</taxon>
        <taxon>asterids</taxon>
        <taxon>campanulids</taxon>
        <taxon>Escalloniales</taxon>
        <taxon>Escalloniaceae</taxon>
        <taxon>Escallonia</taxon>
    </lineage>
</organism>
<dbReference type="PANTHER" id="PTHR43085">
    <property type="entry name" value="HEXOKINASE FAMILY MEMBER"/>
    <property type="match status" value="1"/>
</dbReference>
<evidence type="ECO:0000313" key="5">
    <source>
        <dbReference type="EMBL" id="KAK2977559.1"/>
    </source>
</evidence>
<evidence type="ECO:0000256" key="1">
    <source>
        <dbReference type="ARBA" id="ARBA00010688"/>
    </source>
</evidence>
<sequence length="380" mass="41744">MVRKNQAPAAPTRRRGLVVGNYCHDVIIRDDVVVAETLGGASSFISAVLDGLEIPADYVSKVGRDFLYAVNHPPITSSTSPTTRFHAHFSSEPRREDRALKRVSSCDPISPSDLPNARFDFGMAVGVGGEIIPQTLEKMLDVCDVLFVDLQALIRVFDPDDGNVQLVGLKESGFFHLLPRIGFLKASSDEAPFLDVEEARKWCCVVVTNGKEGCRLYWKDGEVDVAPFLADQVDPTGAGDSFLGGFVAGLVHGLAVPDAALLGNFFGSLTVGHIGLPKFDSRLLQRIKDEVQRRKVQCIGLHERCNEDFKFTKSLGHEQFLASLGASKLTFPCPIQEYRWDLPSSPDELEQGIDPQCPSHQKYLLDSVYEEQINSVGTKP</sequence>
<comment type="similarity">
    <text evidence="1">Belongs to the carbohydrate kinase PfkB family.</text>
</comment>
<dbReference type="Pfam" id="PF00294">
    <property type="entry name" value="PfkB"/>
    <property type="match status" value="1"/>
</dbReference>
<accession>A0AA88R3S3</accession>
<dbReference type="InterPro" id="IPR029056">
    <property type="entry name" value="Ribokinase-like"/>
</dbReference>
<evidence type="ECO:0000256" key="3">
    <source>
        <dbReference type="ARBA" id="ARBA00022777"/>
    </source>
</evidence>
<dbReference type="Proteomes" id="UP001187471">
    <property type="component" value="Unassembled WGS sequence"/>
</dbReference>
<comment type="caution">
    <text evidence="5">The sequence shown here is derived from an EMBL/GenBank/DDBJ whole genome shotgun (WGS) entry which is preliminary data.</text>
</comment>
<reference evidence="5" key="1">
    <citation type="submission" date="2022-12" db="EMBL/GenBank/DDBJ databases">
        <title>Draft genome assemblies for two species of Escallonia (Escalloniales).</title>
        <authorList>
            <person name="Chanderbali A."/>
            <person name="Dervinis C."/>
            <person name="Anghel I."/>
            <person name="Soltis D."/>
            <person name="Soltis P."/>
            <person name="Zapata F."/>
        </authorList>
    </citation>
    <scope>NUCLEOTIDE SEQUENCE</scope>
    <source>
        <strain evidence="5">UCBG92.1500</strain>
        <tissue evidence="5">Leaf</tissue>
    </source>
</reference>
<dbReference type="AlphaFoldDB" id="A0AA88R3S3"/>
<dbReference type="GO" id="GO:0010264">
    <property type="term" value="P:myo-inositol hexakisphosphate biosynthetic process"/>
    <property type="evidence" value="ECO:0007669"/>
    <property type="project" value="TreeGrafter"/>
</dbReference>
<keyword evidence="3" id="KW-0418">Kinase</keyword>
<feature type="domain" description="Carbohydrate kinase PfkB" evidence="4">
    <location>
        <begin position="205"/>
        <end position="275"/>
    </location>
</feature>
<dbReference type="PANTHER" id="PTHR43085:SF13">
    <property type="entry name" value="INOSITOL 3-KINASE"/>
    <property type="match status" value="1"/>
</dbReference>
<dbReference type="Gene3D" id="3.40.1190.20">
    <property type="match status" value="1"/>
</dbReference>
<keyword evidence="2" id="KW-0808">Transferase</keyword>
<gene>
    <name evidence="5" type="ORF">RJ640_018201</name>
</gene>
<protein>
    <recommendedName>
        <fullName evidence="4">Carbohydrate kinase PfkB domain-containing protein</fullName>
    </recommendedName>
</protein>
<proteinExistence type="inferred from homology"/>
<dbReference type="InterPro" id="IPR002173">
    <property type="entry name" value="Carboh/pur_kinase_PfkB_CS"/>
</dbReference>
<dbReference type="InterPro" id="IPR011611">
    <property type="entry name" value="PfkB_dom"/>
</dbReference>
<dbReference type="GO" id="GO:0016301">
    <property type="term" value="F:kinase activity"/>
    <property type="evidence" value="ECO:0007669"/>
    <property type="project" value="UniProtKB-KW"/>
</dbReference>
<evidence type="ECO:0000256" key="2">
    <source>
        <dbReference type="ARBA" id="ARBA00022679"/>
    </source>
</evidence>
<evidence type="ECO:0000259" key="4">
    <source>
        <dbReference type="Pfam" id="PF00294"/>
    </source>
</evidence>
<name>A0AA88R3S3_9ASTE</name>
<dbReference type="PROSITE" id="PS00584">
    <property type="entry name" value="PFKB_KINASES_2"/>
    <property type="match status" value="1"/>
</dbReference>